<reference evidence="2" key="2">
    <citation type="journal article" date="2017" name="Nat. Plants">
        <title>The Aegilops tauschii genome reveals multiple impacts of transposons.</title>
        <authorList>
            <person name="Zhao G."/>
            <person name="Zou C."/>
            <person name="Li K."/>
            <person name="Wang K."/>
            <person name="Li T."/>
            <person name="Gao L."/>
            <person name="Zhang X."/>
            <person name="Wang H."/>
            <person name="Yang Z."/>
            <person name="Liu X."/>
            <person name="Jiang W."/>
            <person name="Mao L."/>
            <person name="Kong X."/>
            <person name="Jiao Y."/>
            <person name="Jia J."/>
        </authorList>
    </citation>
    <scope>NUCLEOTIDE SEQUENCE [LARGE SCALE GENOMIC DNA]</scope>
    <source>
        <strain evidence="2">cv. AL8/78</strain>
    </source>
</reference>
<dbReference type="Gramene" id="AET2Gv21011400.11">
    <property type="protein sequence ID" value="AET2Gv21011400.11"/>
    <property type="gene ID" value="AET2Gv21011400"/>
</dbReference>
<keyword evidence="2" id="KW-1185">Reference proteome</keyword>
<evidence type="ECO:0000313" key="1">
    <source>
        <dbReference type="EnsemblPlants" id="AET2Gv21011400.11"/>
    </source>
</evidence>
<proteinExistence type="predicted"/>
<reference evidence="1" key="5">
    <citation type="journal article" date="2021" name="G3 (Bethesda)">
        <title>Aegilops tauschii genome assembly Aet v5.0 features greater sequence contiguity and improved annotation.</title>
        <authorList>
            <person name="Wang L."/>
            <person name="Zhu T."/>
            <person name="Rodriguez J.C."/>
            <person name="Deal K.R."/>
            <person name="Dubcovsky J."/>
            <person name="McGuire P.E."/>
            <person name="Lux T."/>
            <person name="Spannagl M."/>
            <person name="Mayer K.F.X."/>
            <person name="Baldrich P."/>
            <person name="Meyers B.C."/>
            <person name="Huo N."/>
            <person name="Gu Y.Q."/>
            <person name="Zhou H."/>
            <person name="Devos K.M."/>
            <person name="Bennetzen J.L."/>
            <person name="Unver T."/>
            <person name="Budak H."/>
            <person name="Gulick P.J."/>
            <person name="Galiba G."/>
            <person name="Kalapos B."/>
            <person name="Nelson D.R."/>
            <person name="Li P."/>
            <person name="You F.M."/>
            <person name="Luo M.C."/>
            <person name="Dvorak J."/>
        </authorList>
    </citation>
    <scope>NUCLEOTIDE SEQUENCE [LARGE SCALE GENOMIC DNA]</scope>
    <source>
        <strain evidence="1">cv. AL8/78</strain>
    </source>
</reference>
<sequence>MGSTQRCLPDAAGFSNSVIWANATSSTWTGPMKKSLYSSVQPILLRHIFLSLFMRHCITHTHTPELIASSVLHCIVGVAVKIILHRSRASFFYFFFCLKLSIFTGKQKR</sequence>
<dbReference type="Proteomes" id="UP000015105">
    <property type="component" value="Chromosome 2D"/>
</dbReference>
<organism evidence="1 2">
    <name type="scientific">Aegilops tauschii subsp. strangulata</name>
    <name type="common">Goatgrass</name>
    <dbReference type="NCBI Taxonomy" id="200361"/>
    <lineage>
        <taxon>Eukaryota</taxon>
        <taxon>Viridiplantae</taxon>
        <taxon>Streptophyta</taxon>
        <taxon>Embryophyta</taxon>
        <taxon>Tracheophyta</taxon>
        <taxon>Spermatophyta</taxon>
        <taxon>Magnoliopsida</taxon>
        <taxon>Liliopsida</taxon>
        <taxon>Poales</taxon>
        <taxon>Poaceae</taxon>
        <taxon>BOP clade</taxon>
        <taxon>Pooideae</taxon>
        <taxon>Triticodae</taxon>
        <taxon>Triticeae</taxon>
        <taxon>Triticinae</taxon>
        <taxon>Aegilops</taxon>
    </lineage>
</organism>
<reference evidence="2" key="1">
    <citation type="journal article" date="2014" name="Science">
        <title>Ancient hybridizations among the ancestral genomes of bread wheat.</title>
        <authorList>
            <consortium name="International Wheat Genome Sequencing Consortium,"/>
            <person name="Marcussen T."/>
            <person name="Sandve S.R."/>
            <person name="Heier L."/>
            <person name="Spannagl M."/>
            <person name="Pfeifer M."/>
            <person name="Jakobsen K.S."/>
            <person name="Wulff B.B."/>
            <person name="Steuernagel B."/>
            <person name="Mayer K.F."/>
            <person name="Olsen O.A."/>
        </authorList>
    </citation>
    <scope>NUCLEOTIDE SEQUENCE [LARGE SCALE GENOMIC DNA]</scope>
    <source>
        <strain evidence="2">cv. AL8/78</strain>
    </source>
</reference>
<dbReference type="Gramene" id="AET2Gv21011400.9">
    <property type="protein sequence ID" value="AET2Gv21011400.9"/>
    <property type="gene ID" value="AET2Gv21011400"/>
</dbReference>
<dbReference type="AlphaFoldDB" id="A0A453CY83"/>
<protein>
    <submittedName>
        <fullName evidence="1">Uncharacterized protein</fullName>
    </submittedName>
</protein>
<reference evidence="1" key="3">
    <citation type="journal article" date="2017" name="Nature">
        <title>Genome sequence of the progenitor of the wheat D genome Aegilops tauschii.</title>
        <authorList>
            <person name="Luo M.C."/>
            <person name="Gu Y.Q."/>
            <person name="Puiu D."/>
            <person name="Wang H."/>
            <person name="Twardziok S.O."/>
            <person name="Deal K.R."/>
            <person name="Huo N."/>
            <person name="Zhu T."/>
            <person name="Wang L."/>
            <person name="Wang Y."/>
            <person name="McGuire P.E."/>
            <person name="Liu S."/>
            <person name="Long H."/>
            <person name="Ramasamy R.K."/>
            <person name="Rodriguez J.C."/>
            <person name="Van S.L."/>
            <person name="Yuan L."/>
            <person name="Wang Z."/>
            <person name="Xia Z."/>
            <person name="Xiao L."/>
            <person name="Anderson O.D."/>
            <person name="Ouyang S."/>
            <person name="Liang Y."/>
            <person name="Zimin A.V."/>
            <person name="Pertea G."/>
            <person name="Qi P."/>
            <person name="Bennetzen J.L."/>
            <person name="Dai X."/>
            <person name="Dawson M.W."/>
            <person name="Muller H.G."/>
            <person name="Kugler K."/>
            <person name="Rivarola-Duarte L."/>
            <person name="Spannagl M."/>
            <person name="Mayer K.F.X."/>
            <person name="Lu F.H."/>
            <person name="Bevan M.W."/>
            <person name="Leroy P."/>
            <person name="Li P."/>
            <person name="You F.M."/>
            <person name="Sun Q."/>
            <person name="Liu Z."/>
            <person name="Lyons E."/>
            <person name="Wicker T."/>
            <person name="Salzberg S.L."/>
            <person name="Devos K.M."/>
            <person name="Dvorak J."/>
        </authorList>
    </citation>
    <scope>NUCLEOTIDE SEQUENCE [LARGE SCALE GENOMIC DNA]</scope>
    <source>
        <strain evidence="1">cv. AL8/78</strain>
    </source>
</reference>
<name>A0A453CY83_AEGTS</name>
<evidence type="ECO:0000313" key="2">
    <source>
        <dbReference type="Proteomes" id="UP000015105"/>
    </source>
</evidence>
<dbReference type="EnsemblPlants" id="AET2Gv21011400.11">
    <property type="protein sequence ID" value="AET2Gv21011400.11"/>
    <property type="gene ID" value="AET2Gv21011400"/>
</dbReference>
<dbReference type="EnsemblPlants" id="AET2Gv21011400.9">
    <property type="protein sequence ID" value="AET2Gv21011400.9"/>
    <property type="gene ID" value="AET2Gv21011400"/>
</dbReference>
<reference evidence="1" key="4">
    <citation type="submission" date="2019-03" db="UniProtKB">
        <authorList>
            <consortium name="EnsemblPlants"/>
        </authorList>
    </citation>
    <scope>IDENTIFICATION</scope>
</reference>
<accession>A0A453CY83</accession>